<dbReference type="SUPFAM" id="SSF103642">
    <property type="entry name" value="Sec-C motif"/>
    <property type="match status" value="1"/>
</dbReference>
<proteinExistence type="predicted"/>
<protein>
    <submittedName>
        <fullName evidence="1">SEC-C metal-binding domain-containing protein</fullName>
    </submittedName>
</protein>
<dbReference type="InterPro" id="IPR004027">
    <property type="entry name" value="SEC_C_motif"/>
</dbReference>
<dbReference type="PANTHER" id="PTHR33747:SF1">
    <property type="entry name" value="ADENYLATE CYCLASE-ASSOCIATED CAP C-TERMINAL DOMAIN-CONTAINING PROTEIN"/>
    <property type="match status" value="1"/>
</dbReference>
<evidence type="ECO:0000313" key="2">
    <source>
        <dbReference type="Proteomes" id="UP001596989"/>
    </source>
</evidence>
<dbReference type="Proteomes" id="UP001596989">
    <property type="component" value="Unassembled WGS sequence"/>
</dbReference>
<gene>
    <name evidence="1" type="ORF">ACFQ2I_01315</name>
</gene>
<name>A0ABW3HKK2_9BACL</name>
<sequence length="371" mass="42885">MTIQEQTLTRLLTPLTKDTLHQIRKNLNIQRASQLNKSDLVERLARDIPYFVHVAMHRFDERRLEVLKKVLESPEGVSVEELAVFDDMNLDYFLDYGLMLPDPATGWLCVPWEVRQELTDKHLSEYSDVIRRNTQWTKLAKGLLYYYGYAKYDVLKQKIENYTRQDISFISLMDILLDYSYFDEGIISFAGGFAYYMADQEEVFMEHAARPELEYAHLPKKKVLQAAEEDDEYVDRNESYLKLVSFLTSHYDIQRELADLSVEESMLAILMGHSPNEVLADLLGQFDTPSMDMVNQLADLFFTLYHATPQWALKGHSPSQLANIRKAQQPSPMQAQNKVNNVYSMQTKQKIGRNDPCPCGSGKKYKKCCGG</sequence>
<dbReference type="RefSeq" id="WP_377561646.1">
    <property type="nucleotide sequence ID" value="NZ_JBHTJZ010000004.1"/>
</dbReference>
<evidence type="ECO:0000313" key="1">
    <source>
        <dbReference type="EMBL" id="MFD0958020.1"/>
    </source>
</evidence>
<dbReference type="PANTHER" id="PTHR33747">
    <property type="entry name" value="UPF0225 PROTEIN SCO1677"/>
    <property type="match status" value="1"/>
</dbReference>
<accession>A0ABW3HKK2</accession>
<comment type="caution">
    <text evidence="1">The sequence shown here is derived from an EMBL/GenBank/DDBJ whole genome shotgun (WGS) entry which is preliminary data.</text>
</comment>
<keyword evidence="2" id="KW-1185">Reference proteome</keyword>
<reference evidence="2" key="1">
    <citation type="journal article" date="2019" name="Int. J. Syst. Evol. Microbiol.">
        <title>The Global Catalogue of Microorganisms (GCM) 10K type strain sequencing project: providing services to taxonomists for standard genome sequencing and annotation.</title>
        <authorList>
            <consortium name="The Broad Institute Genomics Platform"/>
            <consortium name="The Broad Institute Genome Sequencing Center for Infectious Disease"/>
            <person name="Wu L."/>
            <person name="Ma J."/>
        </authorList>
    </citation>
    <scope>NUCLEOTIDE SEQUENCE [LARGE SCALE GENOMIC DNA]</scope>
    <source>
        <strain evidence="2">CCUG 59129</strain>
    </source>
</reference>
<organism evidence="1 2">
    <name type="scientific">Paenibacillus chungangensis</name>
    <dbReference type="NCBI Taxonomy" id="696535"/>
    <lineage>
        <taxon>Bacteria</taxon>
        <taxon>Bacillati</taxon>
        <taxon>Bacillota</taxon>
        <taxon>Bacilli</taxon>
        <taxon>Bacillales</taxon>
        <taxon>Paenibacillaceae</taxon>
        <taxon>Paenibacillus</taxon>
    </lineage>
</organism>
<dbReference type="Gene3D" id="3.10.450.50">
    <property type="match status" value="1"/>
</dbReference>
<dbReference type="EMBL" id="JBHTJZ010000004">
    <property type="protein sequence ID" value="MFD0958020.1"/>
    <property type="molecule type" value="Genomic_DNA"/>
</dbReference>
<dbReference type="Pfam" id="PF02810">
    <property type="entry name" value="SEC-C"/>
    <property type="match status" value="1"/>
</dbReference>